<dbReference type="AlphaFoldDB" id="A0A3A4R482"/>
<dbReference type="GO" id="GO:0016810">
    <property type="term" value="F:hydrolase activity, acting on carbon-nitrogen (but not peptide) bonds"/>
    <property type="evidence" value="ECO:0007669"/>
    <property type="project" value="InterPro"/>
</dbReference>
<dbReference type="InterPro" id="IPR045235">
    <property type="entry name" value="PuuE_HpPgdA-like"/>
</dbReference>
<dbReference type="PANTHER" id="PTHR47561">
    <property type="entry name" value="POLYSACCHARIDE DEACETYLASE FAMILY PROTEIN (AFU_ORTHOLOGUE AFUA_6G05030)"/>
    <property type="match status" value="1"/>
</dbReference>
<feature type="domain" description="NodB homology" evidence="1">
    <location>
        <begin position="32"/>
        <end position="281"/>
    </location>
</feature>
<organism evidence="2 3">
    <name type="scientific">Candidatus Auribacter fodinae</name>
    <dbReference type="NCBI Taxonomy" id="2093366"/>
    <lineage>
        <taxon>Bacteria</taxon>
        <taxon>Pseudomonadati</taxon>
        <taxon>Candidatus Auribacterota</taxon>
        <taxon>Candidatus Auribacteria</taxon>
        <taxon>Candidatus Auribacterales</taxon>
        <taxon>Candidatus Auribacteraceae</taxon>
        <taxon>Candidatus Auribacter</taxon>
    </lineage>
</organism>
<dbReference type="EMBL" id="QZJZ01000020">
    <property type="protein sequence ID" value="RJP60910.1"/>
    <property type="molecule type" value="Genomic_DNA"/>
</dbReference>
<dbReference type="InterPro" id="IPR011330">
    <property type="entry name" value="Glyco_hydro/deAcase_b/a-brl"/>
</dbReference>
<dbReference type="CDD" id="cd10941">
    <property type="entry name" value="CE4_PuuE_HpPgdA_like_2"/>
    <property type="match status" value="1"/>
</dbReference>
<dbReference type="PROSITE" id="PS51677">
    <property type="entry name" value="NODB"/>
    <property type="match status" value="1"/>
</dbReference>
<sequence>MTDNKIKKSINGLSVDVEDYFHVSNFEHMVSFDQWEEFELRVEKNTLRVLELFAKHKATATFFILGWVAERLPDLVKEISKQGHEVASHGYRHRLVYNLTPDEFKSDLLKTNDILSGLTGKKVLGFRAPSYSITDKNLWALDVLKECGFLYDSSIFPIHHHRYGIPDFPRYKTEVALKDGSSITEFPISTLRLGSKNFPIGGGAYARLLPWWFLKFGYNRINKVEQKPFVFYFHPWEIDANQPRMECSAFTRLRHYGGLSRFASKLDKMLSAFQFTSIKNL</sequence>
<dbReference type="Gene3D" id="3.20.20.370">
    <property type="entry name" value="Glycoside hydrolase/deacetylase"/>
    <property type="match status" value="1"/>
</dbReference>
<comment type="caution">
    <text evidence="2">The sequence shown here is derived from an EMBL/GenBank/DDBJ whole genome shotgun (WGS) entry which is preliminary data.</text>
</comment>
<dbReference type="Pfam" id="PF11959">
    <property type="entry name" value="DUF3473"/>
    <property type="match status" value="1"/>
</dbReference>
<gene>
    <name evidence="2" type="ORF">C4541_03195</name>
</gene>
<dbReference type="InterPro" id="IPR014344">
    <property type="entry name" value="XrtA_polysacc_deacetyl"/>
</dbReference>
<proteinExistence type="predicted"/>
<dbReference type="SUPFAM" id="SSF88713">
    <property type="entry name" value="Glycoside hydrolase/deacetylase"/>
    <property type="match status" value="1"/>
</dbReference>
<dbReference type="PANTHER" id="PTHR47561:SF1">
    <property type="entry name" value="POLYSACCHARIDE DEACETYLASE FAMILY PROTEIN (AFU_ORTHOLOGUE AFUA_6G05030)"/>
    <property type="match status" value="1"/>
</dbReference>
<dbReference type="Pfam" id="PF01522">
    <property type="entry name" value="Polysacc_deac_1"/>
    <property type="match status" value="1"/>
</dbReference>
<evidence type="ECO:0000313" key="3">
    <source>
        <dbReference type="Proteomes" id="UP000266426"/>
    </source>
</evidence>
<dbReference type="InterPro" id="IPR002509">
    <property type="entry name" value="NODB_dom"/>
</dbReference>
<dbReference type="NCBIfam" id="TIGR03006">
    <property type="entry name" value="pepcterm_polyde"/>
    <property type="match status" value="1"/>
</dbReference>
<protein>
    <submittedName>
        <fullName evidence="2">DUF3473 domain-containing protein</fullName>
    </submittedName>
</protein>
<dbReference type="Proteomes" id="UP000266426">
    <property type="component" value="Unassembled WGS sequence"/>
</dbReference>
<evidence type="ECO:0000259" key="1">
    <source>
        <dbReference type="PROSITE" id="PS51677"/>
    </source>
</evidence>
<dbReference type="GO" id="GO:0005975">
    <property type="term" value="P:carbohydrate metabolic process"/>
    <property type="evidence" value="ECO:0007669"/>
    <property type="project" value="InterPro"/>
</dbReference>
<dbReference type="InterPro" id="IPR022560">
    <property type="entry name" value="DUF3473"/>
</dbReference>
<evidence type="ECO:0000313" key="2">
    <source>
        <dbReference type="EMBL" id="RJP60910.1"/>
    </source>
</evidence>
<accession>A0A3A4R482</accession>
<reference evidence="2 3" key="1">
    <citation type="journal article" date="2017" name="ISME J.">
        <title>Energy and carbon metabolisms in a deep terrestrial subsurface fluid microbial community.</title>
        <authorList>
            <person name="Momper L."/>
            <person name="Jungbluth S.P."/>
            <person name="Lee M.D."/>
            <person name="Amend J.P."/>
        </authorList>
    </citation>
    <scope>NUCLEOTIDE SEQUENCE [LARGE SCALE GENOMIC DNA]</scope>
    <source>
        <strain evidence="2">SURF_26</strain>
    </source>
</reference>
<name>A0A3A4R482_9BACT</name>